<keyword evidence="1" id="KW-1133">Transmembrane helix</keyword>
<reference evidence="2 3" key="1">
    <citation type="submission" date="2020-07" db="EMBL/GenBank/DDBJ databases">
        <title>Sequencing the genomes of 1000 actinobacteria strains.</title>
        <authorList>
            <person name="Klenk H.-P."/>
        </authorList>
    </citation>
    <scope>NUCLEOTIDE SEQUENCE [LARGE SCALE GENOMIC DNA]</scope>
    <source>
        <strain evidence="2 3">DSM 45278</strain>
    </source>
</reference>
<organism evidence="2 3">
    <name type="scientific">Nocardiopsis sinuspersici</name>
    <dbReference type="NCBI Taxonomy" id="501010"/>
    <lineage>
        <taxon>Bacteria</taxon>
        <taxon>Bacillati</taxon>
        <taxon>Actinomycetota</taxon>
        <taxon>Actinomycetes</taxon>
        <taxon>Streptosporangiales</taxon>
        <taxon>Nocardiopsidaceae</taxon>
        <taxon>Nocardiopsis</taxon>
    </lineage>
</organism>
<protein>
    <submittedName>
        <fullName evidence="2">Uncharacterized protein</fullName>
    </submittedName>
</protein>
<name>A0A7Y9X7R0_9ACTN</name>
<accession>A0A7Y9X7R0</accession>
<comment type="caution">
    <text evidence="2">The sequence shown here is derived from an EMBL/GenBank/DDBJ whole genome shotgun (WGS) entry which is preliminary data.</text>
</comment>
<dbReference type="Proteomes" id="UP000584931">
    <property type="component" value="Unassembled WGS sequence"/>
</dbReference>
<dbReference type="EMBL" id="JACCHL010000001">
    <property type="protein sequence ID" value="NYH50543.1"/>
    <property type="molecule type" value="Genomic_DNA"/>
</dbReference>
<gene>
    <name evidence="2" type="ORF">HNR06_000132</name>
</gene>
<keyword evidence="1" id="KW-0812">Transmembrane</keyword>
<evidence type="ECO:0000256" key="1">
    <source>
        <dbReference type="SAM" id="Phobius"/>
    </source>
</evidence>
<feature type="transmembrane region" description="Helical" evidence="1">
    <location>
        <begin position="114"/>
        <end position="136"/>
    </location>
</feature>
<proteinExistence type="predicted"/>
<keyword evidence="1" id="KW-0472">Membrane</keyword>
<dbReference type="RefSeq" id="WP_218908585.1">
    <property type="nucleotide sequence ID" value="NZ_JACCHL010000001.1"/>
</dbReference>
<dbReference type="AlphaFoldDB" id="A0A7Y9X7R0"/>
<feature type="transmembrane region" description="Helical" evidence="1">
    <location>
        <begin position="81"/>
        <end position="108"/>
    </location>
</feature>
<evidence type="ECO:0000313" key="2">
    <source>
        <dbReference type="EMBL" id="NYH50543.1"/>
    </source>
</evidence>
<sequence>MAVTAQQALGIGRRPLRVGRIRYGLWWLDQTTAGARSRIRAVMDGVVLAGREVRWAAELSVRTTVSQIDYARPGPWSDRRLLLCATALAVGALAVALVLGFGVAHWVMTESGSLPFAAAGALAVGLVLLPLAYLVFASRRGGH</sequence>
<evidence type="ECO:0000313" key="3">
    <source>
        <dbReference type="Proteomes" id="UP000584931"/>
    </source>
</evidence>